<comment type="subunit">
    <text evidence="6">Monomer.</text>
</comment>
<dbReference type="HAMAP" id="MF_01974">
    <property type="entry name" value="MetAP_1"/>
    <property type="match status" value="1"/>
</dbReference>
<feature type="binding site" evidence="6">
    <location>
        <position position="144"/>
    </location>
    <ligand>
        <name>a divalent metal cation</name>
        <dbReference type="ChEBI" id="CHEBI:60240"/>
        <label>2</label>
        <note>catalytic</note>
    </ligand>
</feature>
<feature type="binding site" evidence="6">
    <location>
        <position position="116"/>
    </location>
    <ligand>
        <name>substrate</name>
    </ligand>
</feature>
<protein>
    <recommendedName>
        <fullName evidence="6 7">Methionine aminopeptidase</fullName>
        <shortName evidence="6">MAP</shortName>
        <shortName evidence="6">MetAP</shortName>
        <ecNumber evidence="6 7">3.4.11.18</ecNumber>
    </recommendedName>
    <alternativeName>
        <fullName evidence="6">Peptidase M</fullName>
    </alternativeName>
</protein>
<sequence length="303" mass="32989">MPKNSDGHLIPGIVHADPAPASAITKPEYVGRKAPAKHTGGNVYTAEEIERIRTAGRIAADSLDAVAEAVRPGVTTEALNRVAYDYLVSNGAYPSTLGYRGFQKASCTSVNEVICHGIPDDTVLDEGDIVNVDVTAFVDGMHGDLNRTFAVGELSDDVEQLVERTRESLRRGMKAVMPGRRVNIIGRAIEKYADRFGYGVVRDFTGHGVGRSFHSGLIIPHYDTERFDDLIEPGMVFTIEPMLTLGTHAWDMWDDGWTVTTRDKSITAQFEHTMVVTERGVDVLTLSSAEIAAQNAPSGDQND</sequence>
<evidence type="ECO:0000256" key="4">
    <source>
        <dbReference type="ARBA" id="ARBA00022723"/>
    </source>
</evidence>
<dbReference type="Pfam" id="PF00557">
    <property type="entry name" value="Peptidase_M24"/>
    <property type="match status" value="1"/>
</dbReference>
<evidence type="ECO:0000313" key="10">
    <source>
        <dbReference type="Proteomes" id="UP000195787"/>
    </source>
</evidence>
<evidence type="ECO:0000256" key="6">
    <source>
        <dbReference type="HAMAP-Rule" id="MF_01974"/>
    </source>
</evidence>
<keyword evidence="4 6" id="KW-0479">Metal-binding</keyword>
<comment type="function">
    <text evidence="1 6">Removes the N-terminal methionine from nascent proteins. The N-terminal methionine is often cleaved when the second residue in the primary sequence is small and uncharged (Met-Ala-, Cys, Gly, Pro, Ser, Thr, or Val). Requires deformylation of the N(alpha)-formylated initiator methionine before it can be hydrolyzed.</text>
</comment>
<dbReference type="EC" id="3.4.11.18" evidence="6 7"/>
<dbReference type="GO" id="GO:0070006">
    <property type="term" value="F:metalloaminopeptidase activity"/>
    <property type="evidence" value="ECO:0007669"/>
    <property type="project" value="UniProtKB-UniRule"/>
</dbReference>
<comment type="catalytic activity">
    <reaction evidence="6 7">
        <text>Release of N-terminal amino acids, preferentially methionine, from peptides and arylamides.</text>
        <dbReference type="EC" id="3.4.11.18"/>
    </reaction>
</comment>
<evidence type="ECO:0000256" key="1">
    <source>
        <dbReference type="ARBA" id="ARBA00002521"/>
    </source>
</evidence>
<dbReference type="OrthoDB" id="9802055at2"/>
<dbReference type="Proteomes" id="UP000195787">
    <property type="component" value="Unassembled WGS sequence"/>
</dbReference>
<dbReference type="InterPro" id="IPR002467">
    <property type="entry name" value="Pept_M24A_MAP1"/>
</dbReference>
<feature type="domain" description="Peptidase M24" evidence="8">
    <location>
        <begin position="50"/>
        <end position="278"/>
    </location>
</feature>
<dbReference type="InterPro" id="IPR000994">
    <property type="entry name" value="Pept_M24"/>
</dbReference>
<feature type="binding site" evidence="6">
    <location>
        <position position="271"/>
    </location>
    <ligand>
        <name>a divalent metal cation</name>
        <dbReference type="ChEBI" id="CHEBI:60240"/>
        <label>2</label>
        <note>catalytic</note>
    </ligand>
</feature>
<evidence type="ECO:0000256" key="7">
    <source>
        <dbReference type="RuleBase" id="RU003653"/>
    </source>
</evidence>
<feature type="binding site" evidence="6">
    <location>
        <position position="144"/>
    </location>
    <ligand>
        <name>a divalent metal cation</name>
        <dbReference type="ChEBI" id="CHEBI:60240"/>
        <label>1</label>
    </ligand>
</feature>
<comment type="cofactor">
    <cofactor evidence="6">
        <name>Co(2+)</name>
        <dbReference type="ChEBI" id="CHEBI:48828"/>
    </cofactor>
    <cofactor evidence="6">
        <name>Zn(2+)</name>
        <dbReference type="ChEBI" id="CHEBI:29105"/>
    </cofactor>
    <cofactor evidence="6">
        <name>Mn(2+)</name>
        <dbReference type="ChEBI" id="CHEBI:29035"/>
    </cofactor>
    <cofactor evidence="6">
        <name>Fe(2+)</name>
        <dbReference type="ChEBI" id="CHEBI:29033"/>
    </cofactor>
    <text evidence="6">Binds 2 divalent metal cations per subunit. Has a high-affinity and a low affinity metal-binding site. The true nature of the physiological cofactor is under debate. The enzyme is active with cobalt, zinc, manganese or divalent iron ions. Most likely, methionine aminopeptidases function as mononuclear Fe(2+)-metalloproteases under physiological conditions, and the catalytically relevant metal-binding site has been assigned to the histidine-containing high-affinity site.</text>
</comment>
<keyword evidence="2 6" id="KW-0031">Aminopeptidase</keyword>
<proteinExistence type="inferred from homology"/>
<dbReference type="CDD" id="cd01086">
    <property type="entry name" value="MetAP1"/>
    <property type="match status" value="1"/>
</dbReference>
<dbReference type="PANTHER" id="PTHR43330:SF16">
    <property type="entry name" value="METHIONINE AMINOPEPTIDASE 2"/>
    <property type="match status" value="1"/>
</dbReference>
<organism evidence="9 10">
    <name type="scientific">Agrococcus casei LMG 22410</name>
    <dbReference type="NCBI Taxonomy" id="1255656"/>
    <lineage>
        <taxon>Bacteria</taxon>
        <taxon>Bacillati</taxon>
        <taxon>Actinomycetota</taxon>
        <taxon>Actinomycetes</taxon>
        <taxon>Micrococcales</taxon>
        <taxon>Microbacteriaceae</taxon>
        <taxon>Agrococcus</taxon>
    </lineage>
</organism>
<feature type="binding site" evidence="6">
    <location>
        <position position="214"/>
    </location>
    <ligand>
        <name>substrate</name>
    </ligand>
</feature>
<comment type="similarity">
    <text evidence="6">Belongs to the peptidase M24A family. Methionine aminopeptidase type 1 subfamily.</text>
</comment>
<evidence type="ECO:0000259" key="8">
    <source>
        <dbReference type="Pfam" id="PF00557"/>
    </source>
</evidence>
<keyword evidence="10" id="KW-1185">Reference proteome</keyword>
<dbReference type="RefSeq" id="WP_086991739.1">
    <property type="nucleotide sequence ID" value="NZ_FUHU01000026.1"/>
</dbReference>
<feature type="binding site" evidence="6">
    <location>
        <position position="133"/>
    </location>
    <ligand>
        <name>a divalent metal cation</name>
        <dbReference type="ChEBI" id="CHEBI:60240"/>
        <label>1</label>
    </ligand>
</feature>
<name>A0A1R4FT90_9MICO</name>
<dbReference type="NCBIfam" id="TIGR00500">
    <property type="entry name" value="met_pdase_I"/>
    <property type="match status" value="1"/>
</dbReference>
<dbReference type="PROSITE" id="PS00680">
    <property type="entry name" value="MAP_1"/>
    <property type="match status" value="1"/>
</dbReference>
<dbReference type="GO" id="GO:0005829">
    <property type="term" value="C:cytosol"/>
    <property type="evidence" value="ECO:0007669"/>
    <property type="project" value="TreeGrafter"/>
</dbReference>
<gene>
    <name evidence="6" type="primary">map</name>
    <name evidence="9" type="ORF">CZ674_06550</name>
</gene>
<reference evidence="9 10" key="1">
    <citation type="submission" date="2017-02" db="EMBL/GenBank/DDBJ databases">
        <authorList>
            <person name="Peterson S.W."/>
        </authorList>
    </citation>
    <scope>NUCLEOTIDE SEQUENCE [LARGE SCALE GENOMIC DNA]</scope>
    <source>
        <strain evidence="9 10">LMG 22410</strain>
    </source>
</reference>
<dbReference type="GO" id="GO:0004239">
    <property type="term" value="F:initiator methionyl aminopeptidase activity"/>
    <property type="evidence" value="ECO:0007669"/>
    <property type="project" value="UniProtKB-UniRule"/>
</dbReference>
<dbReference type="InterPro" id="IPR036005">
    <property type="entry name" value="Creatinase/aminopeptidase-like"/>
</dbReference>
<dbReference type="EMBL" id="FUHU01000026">
    <property type="protein sequence ID" value="SJM59115.1"/>
    <property type="molecule type" value="Genomic_DNA"/>
</dbReference>
<evidence type="ECO:0000256" key="2">
    <source>
        <dbReference type="ARBA" id="ARBA00022438"/>
    </source>
</evidence>
<evidence type="ECO:0000256" key="5">
    <source>
        <dbReference type="ARBA" id="ARBA00022801"/>
    </source>
</evidence>
<keyword evidence="5 6" id="KW-0378">Hydrolase</keyword>
<dbReference type="AlphaFoldDB" id="A0A1R4FT90"/>
<keyword evidence="3 6" id="KW-0645">Protease</keyword>
<dbReference type="GeneID" id="303172881"/>
<accession>A0A1R4FT90</accession>
<dbReference type="GO" id="GO:0046872">
    <property type="term" value="F:metal ion binding"/>
    <property type="evidence" value="ECO:0007669"/>
    <property type="project" value="UniProtKB-UniRule"/>
</dbReference>
<dbReference type="SUPFAM" id="SSF55920">
    <property type="entry name" value="Creatinase/aminopeptidase"/>
    <property type="match status" value="1"/>
</dbReference>
<feature type="binding site" evidence="6">
    <location>
        <position position="271"/>
    </location>
    <ligand>
        <name>a divalent metal cation</name>
        <dbReference type="ChEBI" id="CHEBI:60240"/>
        <label>1</label>
    </ligand>
</feature>
<dbReference type="GO" id="GO:0006508">
    <property type="term" value="P:proteolysis"/>
    <property type="evidence" value="ECO:0007669"/>
    <property type="project" value="UniProtKB-KW"/>
</dbReference>
<evidence type="ECO:0000256" key="3">
    <source>
        <dbReference type="ARBA" id="ARBA00022670"/>
    </source>
</evidence>
<feature type="binding site" evidence="6">
    <location>
        <position position="207"/>
    </location>
    <ligand>
        <name>a divalent metal cation</name>
        <dbReference type="ChEBI" id="CHEBI:60240"/>
        <label>2</label>
        <note>catalytic</note>
    </ligand>
</feature>
<evidence type="ECO:0000313" key="9">
    <source>
        <dbReference type="EMBL" id="SJM59115.1"/>
    </source>
</evidence>
<feature type="binding site" evidence="6">
    <location>
        <position position="240"/>
    </location>
    <ligand>
        <name>a divalent metal cation</name>
        <dbReference type="ChEBI" id="CHEBI:60240"/>
        <label>2</label>
        <note>catalytic</note>
    </ligand>
</feature>
<dbReference type="Gene3D" id="3.90.230.10">
    <property type="entry name" value="Creatinase/methionine aminopeptidase superfamily"/>
    <property type="match status" value="1"/>
</dbReference>
<dbReference type="PANTHER" id="PTHR43330">
    <property type="entry name" value="METHIONINE AMINOPEPTIDASE"/>
    <property type="match status" value="1"/>
</dbReference>
<dbReference type="InterPro" id="IPR001714">
    <property type="entry name" value="Pept_M24_MAP"/>
</dbReference>
<dbReference type="PRINTS" id="PR00599">
    <property type="entry name" value="MAPEPTIDASE"/>
</dbReference>